<dbReference type="InterPro" id="IPR006696">
    <property type="entry name" value="DUF423"/>
</dbReference>
<evidence type="ECO:0000256" key="4">
    <source>
        <dbReference type="ARBA" id="ARBA00022989"/>
    </source>
</evidence>
<dbReference type="RefSeq" id="WP_042803102.1">
    <property type="nucleotide sequence ID" value="NZ_AVSP01000001.1"/>
</dbReference>
<dbReference type="PATRIC" id="fig|1450449.3.peg.1434"/>
<evidence type="ECO:0000256" key="5">
    <source>
        <dbReference type="ARBA" id="ARBA00023136"/>
    </source>
</evidence>
<dbReference type="GO" id="GO:0005886">
    <property type="term" value="C:plasma membrane"/>
    <property type="evidence" value="ECO:0007669"/>
    <property type="project" value="TreeGrafter"/>
</dbReference>
<comment type="subcellular location">
    <subcellularLocation>
        <location evidence="1">Membrane</location>
        <topology evidence="1">Multi-pass membrane protein</topology>
    </subcellularLocation>
</comment>
<evidence type="ECO:0000313" key="8">
    <source>
        <dbReference type="EMBL" id="EXI61928.1"/>
    </source>
</evidence>
<dbReference type="Pfam" id="PF04241">
    <property type="entry name" value="DUF423"/>
    <property type="match status" value="1"/>
</dbReference>
<organism evidence="8 9">
    <name type="scientific">Mannheimia granulomatis</name>
    <dbReference type="NCBI Taxonomy" id="85402"/>
    <lineage>
        <taxon>Bacteria</taxon>
        <taxon>Pseudomonadati</taxon>
        <taxon>Pseudomonadota</taxon>
        <taxon>Gammaproteobacteria</taxon>
        <taxon>Pasteurellales</taxon>
        <taxon>Pasteurellaceae</taxon>
        <taxon>Mannheimia</taxon>
    </lineage>
</organism>
<dbReference type="EMBL" id="JANJ01000005">
    <property type="protein sequence ID" value="EXI61928.1"/>
    <property type="molecule type" value="Genomic_DNA"/>
</dbReference>
<evidence type="ECO:0000256" key="6">
    <source>
        <dbReference type="SAM" id="Phobius"/>
    </source>
</evidence>
<comment type="similarity">
    <text evidence="2">Belongs to the UPF0382 family.</text>
</comment>
<keyword evidence="4 6" id="KW-1133">Transmembrane helix</keyword>
<dbReference type="Proteomes" id="UP000054123">
    <property type="component" value="Unassembled WGS sequence"/>
</dbReference>
<gene>
    <name evidence="8" type="ORF">AK33_07295</name>
</gene>
<evidence type="ECO:0000313" key="9">
    <source>
        <dbReference type="Proteomes" id="UP000054123"/>
    </source>
</evidence>
<feature type="transmembrane region" description="Helical" evidence="6">
    <location>
        <begin position="104"/>
        <end position="127"/>
    </location>
</feature>
<feature type="transmembrane region" description="Helical" evidence="6">
    <location>
        <begin position="47"/>
        <end position="64"/>
    </location>
</feature>
<evidence type="ECO:0000256" key="1">
    <source>
        <dbReference type="ARBA" id="ARBA00004141"/>
    </source>
</evidence>
<reference evidence="8 9" key="1">
    <citation type="journal article" date="2014" name="Genome Announc.">
        <title>Genome Sequence of a Presumptive Mannheimia haemolytica Strain with an A1/A6-Cross-Reactive Serotype from a White-Tailed Deer (Odocoileus virginianus).</title>
        <authorList>
            <person name="Lawrence P.K."/>
            <person name="Bey R.F."/>
            <person name="Wiener B."/>
            <person name="Kittichotirat W."/>
            <person name="Bumgarner R.E."/>
        </authorList>
    </citation>
    <scope>NUCLEOTIDE SEQUENCE [LARGE SCALE GENOMIC DNA]</scope>
    <source>
        <strain evidence="8 9">PKL10</strain>
    </source>
</reference>
<comment type="caution">
    <text evidence="8">The sequence shown here is derived from an EMBL/GenBank/DDBJ whole genome shotgun (WGS) entry which is preliminary data.</text>
</comment>
<feature type="transmembrane region" description="Helical" evidence="6">
    <location>
        <begin position="76"/>
        <end position="98"/>
    </location>
</feature>
<protein>
    <submittedName>
        <fullName evidence="8">Membrane protein</fullName>
    </submittedName>
</protein>
<keyword evidence="3 6" id="KW-0812">Transmembrane</keyword>
<keyword evidence="9" id="KW-1185">Reference proteome</keyword>
<dbReference type="PANTHER" id="PTHR43461:SF1">
    <property type="entry name" value="TRANSMEMBRANE PROTEIN 256"/>
    <property type="match status" value="1"/>
</dbReference>
<proteinExistence type="inferred from homology"/>
<accession>A0A011LXK1</accession>
<feature type="signal peptide" evidence="7">
    <location>
        <begin position="1"/>
        <end position="23"/>
    </location>
</feature>
<dbReference type="OrthoDB" id="9802121at2"/>
<keyword evidence="5 6" id="KW-0472">Membrane</keyword>
<dbReference type="STRING" id="1122190.GCA_000621105_00668"/>
<evidence type="ECO:0000256" key="7">
    <source>
        <dbReference type="SAM" id="SignalP"/>
    </source>
</evidence>
<evidence type="ECO:0000256" key="2">
    <source>
        <dbReference type="ARBA" id="ARBA00009694"/>
    </source>
</evidence>
<evidence type="ECO:0000256" key="3">
    <source>
        <dbReference type="ARBA" id="ARBA00022692"/>
    </source>
</evidence>
<sequence length="132" mass="14386">MKNKFLTIAALSGFFTVAFGAFASHGLSPHLEPKALSWIETGIKYQMFHTLAILALGLFQIANFSQNPPACRAKAINIIGGGWTLGILLFSGNLYLRALDIPTIHWLTPIGGLCFMLGWAALIYVSVRSYAK</sequence>
<dbReference type="PANTHER" id="PTHR43461">
    <property type="entry name" value="TRANSMEMBRANE PROTEIN 256"/>
    <property type="match status" value="1"/>
</dbReference>
<keyword evidence="7" id="KW-0732">Signal</keyword>
<feature type="chain" id="PRO_5001461946" evidence="7">
    <location>
        <begin position="24"/>
        <end position="132"/>
    </location>
</feature>
<dbReference type="AlphaFoldDB" id="A0A011LXK1"/>
<name>A0A011LXK1_9PAST</name>